<evidence type="ECO:0000313" key="4">
    <source>
        <dbReference type="Proteomes" id="UP000070133"/>
    </source>
</evidence>
<dbReference type="EMBL" id="LFZN01000001">
    <property type="protein sequence ID" value="KXT07641.1"/>
    <property type="molecule type" value="Genomic_DNA"/>
</dbReference>
<dbReference type="InterPro" id="IPR032675">
    <property type="entry name" value="LRR_dom_sf"/>
</dbReference>
<feature type="compositionally biased region" description="Low complexity" evidence="1">
    <location>
        <begin position="11"/>
        <end position="34"/>
    </location>
</feature>
<feature type="domain" description="F-box" evidence="2">
    <location>
        <begin position="54"/>
        <end position="106"/>
    </location>
</feature>
<feature type="region of interest" description="Disordered" evidence="1">
    <location>
        <begin position="1"/>
        <end position="55"/>
    </location>
</feature>
<dbReference type="SUPFAM" id="SSF52047">
    <property type="entry name" value="RNI-like"/>
    <property type="match status" value="1"/>
</dbReference>
<dbReference type="AlphaFoldDB" id="A0A139HYS4"/>
<dbReference type="STRING" id="321146.A0A139HYS4"/>
<feature type="region of interest" description="Disordered" evidence="1">
    <location>
        <begin position="510"/>
        <end position="550"/>
    </location>
</feature>
<proteinExistence type="predicted"/>
<protein>
    <recommendedName>
        <fullName evidence="2">F-box domain-containing protein</fullName>
    </recommendedName>
</protein>
<dbReference type="OrthoDB" id="5422579at2759"/>
<sequence length="550" mass="63396">MGRRDAHISPAHAAWTAAKARASQQPSTRLQQQQDTSIDRNVRNRSGQTQEQHGIPLLDLPPELLPLIFDYLDKSTIYNARTTCKVLAKVGAEYILDSIHAVYKRDNLEELLEIARKPAMVKFTHTFWFQADRFGPAMTFPEWDLEREDLKPWNEYNIYHELPLDHDYETSAGRRAFDNARKRFAKRKKGKHSKAAIAEAYEQYKATIADQDSIVDERLDHQCFYELFAACSNLTDVAVSIGHGTSGYIDKGRKAYKNIMMHPYGDIDYRDQGVHQFWTVVEALHHAKRQPRRFFLGDVSYRMLRHTWRDAPVDPLVENLMQNLRELRIGFSIYDDEPLAGVHLHEVTALRTESNEFYRRGLLAKWLGSAQNLRVLKIRMWHTEFRAPYARMEDALGTTTWPKLRELGLSEFAVAEDYLVDLLLRHKDSLRRLSLSDIHLSSGALDGFVDRVGGKLPKLRKVKLRNHFRDSFNTEMEFADEGTVNGERDATEYQLLRGGDPLDSWLENDGMFPEDLDSYEPPSRLDESDAGYTTDGSEVSYGSDDFDDTI</sequence>
<evidence type="ECO:0000313" key="3">
    <source>
        <dbReference type="EMBL" id="KXT07641.1"/>
    </source>
</evidence>
<keyword evidence="4" id="KW-1185">Reference proteome</keyword>
<dbReference type="SUPFAM" id="SSF81383">
    <property type="entry name" value="F-box domain"/>
    <property type="match status" value="1"/>
</dbReference>
<dbReference type="Pfam" id="PF12937">
    <property type="entry name" value="F-box-like"/>
    <property type="match status" value="1"/>
</dbReference>
<dbReference type="Proteomes" id="UP000070133">
    <property type="component" value="Unassembled WGS sequence"/>
</dbReference>
<comment type="caution">
    <text evidence="3">The sequence shown here is derived from an EMBL/GenBank/DDBJ whole genome shotgun (WGS) entry which is preliminary data.</text>
</comment>
<organism evidence="3 4">
    <name type="scientific">Pseudocercospora eumusae</name>
    <dbReference type="NCBI Taxonomy" id="321146"/>
    <lineage>
        <taxon>Eukaryota</taxon>
        <taxon>Fungi</taxon>
        <taxon>Dikarya</taxon>
        <taxon>Ascomycota</taxon>
        <taxon>Pezizomycotina</taxon>
        <taxon>Dothideomycetes</taxon>
        <taxon>Dothideomycetidae</taxon>
        <taxon>Mycosphaerellales</taxon>
        <taxon>Mycosphaerellaceae</taxon>
        <taxon>Pseudocercospora</taxon>
    </lineage>
</organism>
<dbReference type="InterPro" id="IPR036047">
    <property type="entry name" value="F-box-like_dom_sf"/>
</dbReference>
<name>A0A139HYS4_9PEZI</name>
<evidence type="ECO:0000256" key="1">
    <source>
        <dbReference type="SAM" id="MobiDB-lite"/>
    </source>
</evidence>
<reference evidence="3 4" key="1">
    <citation type="submission" date="2015-07" db="EMBL/GenBank/DDBJ databases">
        <title>Comparative genomics of the Sigatoka disease complex on banana suggests a link between parallel evolutionary changes in Pseudocercospora fijiensis and Pseudocercospora eumusae and increased virulence on the banana host.</title>
        <authorList>
            <person name="Chang T.-C."/>
            <person name="Salvucci A."/>
            <person name="Crous P.W."/>
            <person name="Stergiopoulos I."/>
        </authorList>
    </citation>
    <scope>NUCLEOTIDE SEQUENCE [LARGE SCALE GENOMIC DNA]</scope>
    <source>
        <strain evidence="3 4">CBS 114824</strain>
    </source>
</reference>
<dbReference type="PROSITE" id="PS50181">
    <property type="entry name" value="FBOX"/>
    <property type="match status" value="1"/>
</dbReference>
<accession>A0A139HYS4</accession>
<gene>
    <name evidence="3" type="ORF">AC578_10182</name>
</gene>
<dbReference type="Gene3D" id="3.80.10.10">
    <property type="entry name" value="Ribonuclease Inhibitor"/>
    <property type="match status" value="1"/>
</dbReference>
<dbReference type="InterPro" id="IPR001810">
    <property type="entry name" value="F-box_dom"/>
</dbReference>
<evidence type="ECO:0000259" key="2">
    <source>
        <dbReference type="PROSITE" id="PS50181"/>
    </source>
</evidence>